<dbReference type="PANTHER" id="PTHR47505:SF1">
    <property type="entry name" value="DNA UTILIZATION PROTEIN YHGH"/>
    <property type="match status" value="1"/>
</dbReference>
<dbReference type="EMBL" id="JACEFB010000001">
    <property type="protein sequence ID" value="MBA2224724.1"/>
    <property type="molecule type" value="Genomic_DNA"/>
</dbReference>
<feature type="domain" description="Phosphoribosyltransferase" evidence="2">
    <location>
        <begin position="154"/>
        <end position="244"/>
    </location>
</feature>
<dbReference type="Pfam" id="PF00156">
    <property type="entry name" value="Pribosyltran"/>
    <property type="match status" value="1"/>
</dbReference>
<evidence type="ECO:0000256" key="1">
    <source>
        <dbReference type="ARBA" id="ARBA00008007"/>
    </source>
</evidence>
<accession>A0A7V9AAB2</accession>
<dbReference type="InterPro" id="IPR051910">
    <property type="entry name" value="ComF/GntX_DNA_util-trans"/>
</dbReference>
<evidence type="ECO:0000313" key="5">
    <source>
        <dbReference type="Proteomes" id="UP000542342"/>
    </source>
</evidence>
<dbReference type="InterPro" id="IPR029057">
    <property type="entry name" value="PRTase-like"/>
</dbReference>
<evidence type="ECO:0000259" key="2">
    <source>
        <dbReference type="Pfam" id="PF00156"/>
    </source>
</evidence>
<dbReference type="Pfam" id="PF18912">
    <property type="entry name" value="DZR_2"/>
    <property type="match status" value="1"/>
</dbReference>
<comment type="similarity">
    <text evidence="1">Belongs to the ComF/GntX family.</text>
</comment>
<dbReference type="AlphaFoldDB" id="A0A7V9AAB2"/>
<gene>
    <name evidence="4" type="ORF">H0921_00945</name>
</gene>
<dbReference type="Gene3D" id="3.40.50.2020">
    <property type="match status" value="1"/>
</dbReference>
<sequence>MAWPGHRWLFHVTELITPNRCWVCLAGEAEGGPIRHGLCFSCWKEVASDPHHRCRRCAATIGAFTEGDQACPTCRAKDLHLDSTVRLGPYEGLLRDVILMMKTPMGEGLAEQMGHLLAEVKGEELRLKSLHLVTCVPMYWYRRWQRGHNQADRLARCLSQSLHLPYVPHLLRRRYGAAQEVQPSASARWQNVRQAFSLRAGANLKGQRILVVDDVMTTGATLSAIAQCLRRAGAEEVHAAILARA</sequence>
<reference evidence="4 5" key="1">
    <citation type="submission" date="2020-07" db="EMBL/GenBank/DDBJ databases">
        <title>Thermogemmata thermophila gen. nov., sp. nov., a novel moderate thermophilic planctomycete from a Kamchatka hot spring.</title>
        <authorList>
            <person name="Elcheninov A.G."/>
            <person name="Podosokorskaya O.A."/>
            <person name="Kovaleva O.L."/>
            <person name="Novikov A."/>
            <person name="Bonch-Osmolovskaya E.A."/>
            <person name="Toshchakov S.V."/>
            <person name="Kublanov I.V."/>
        </authorList>
    </citation>
    <scope>NUCLEOTIDE SEQUENCE [LARGE SCALE GENOMIC DNA]</scope>
    <source>
        <strain evidence="4 5">2918</strain>
    </source>
</reference>
<organism evidence="4 5">
    <name type="scientific">Thermogemmata fonticola</name>
    <dbReference type="NCBI Taxonomy" id="2755323"/>
    <lineage>
        <taxon>Bacteria</taxon>
        <taxon>Pseudomonadati</taxon>
        <taxon>Planctomycetota</taxon>
        <taxon>Planctomycetia</taxon>
        <taxon>Gemmatales</taxon>
        <taxon>Gemmataceae</taxon>
        <taxon>Thermogemmata</taxon>
    </lineage>
</organism>
<comment type="caution">
    <text evidence="4">The sequence shown here is derived from an EMBL/GenBank/DDBJ whole genome shotgun (WGS) entry which is preliminary data.</text>
</comment>
<keyword evidence="5" id="KW-1185">Reference proteome</keyword>
<feature type="domain" description="Double zinc ribbon" evidence="3">
    <location>
        <begin position="13"/>
        <end position="75"/>
    </location>
</feature>
<evidence type="ECO:0000313" key="4">
    <source>
        <dbReference type="EMBL" id="MBA2224724.1"/>
    </source>
</evidence>
<dbReference type="Proteomes" id="UP000542342">
    <property type="component" value="Unassembled WGS sequence"/>
</dbReference>
<dbReference type="InterPro" id="IPR044005">
    <property type="entry name" value="DZR_2"/>
</dbReference>
<dbReference type="PANTHER" id="PTHR47505">
    <property type="entry name" value="DNA UTILIZATION PROTEIN YHGH"/>
    <property type="match status" value="1"/>
</dbReference>
<evidence type="ECO:0000259" key="3">
    <source>
        <dbReference type="Pfam" id="PF18912"/>
    </source>
</evidence>
<proteinExistence type="inferred from homology"/>
<dbReference type="CDD" id="cd06223">
    <property type="entry name" value="PRTases_typeI"/>
    <property type="match status" value="1"/>
</dbReference>
<dbReference type="RefSeq" id="WP_194536151.1">
    <property type="nucleotide sequence ID" value="NZ_JACEFB010000001.1"/>
</dbReference>
<name>A0A7V9AAB2_9BACT</name>
<protein>
    <submittedName>
        <fullName evidence="4">ComF family protein</fullName>
    </submittedName>
</protein>
<dbReference type="SUPFAM" id="SSF53271">
    <property type="entry name" value="PRTase-like"/>
    <property type="match status" value="1"/>
</dbReference>
<dbReference type="InterPro" id="IPR000836">
    <property type="entry name" value="PRTase_dom"/>
</dbReference>